<sequence>MGQGAWFCQSTINPARWRAHLKETYPATSKVRTVKHHAAVAIDDAATVYARLKHSDSMPALAFRFLILSAARAGEVMGAKWSEIDEKARIWTIPASRMKAARVHRVVLSDEAMAVLKKAASYRVDDWVFPGRRRGRPKALTTLTRALRAAGGGDSTVHGWRSAFKDWASERTTFPKEVSEMALAHTIGDKVEAAYRRGELMQKRAAMMAAWANFLTAPQKANKVVPHGTRALG</sequence>
<keyword evidence="6" id="KW-1185">Reference proteome</keyword>
<accession>A0A512NS73</accession>
<evidence type="ECO:0000256" key="2">
    <source>
        <dbReference type="ARBA" id="ARBA00022908"/>
    </source>
</evidence>
<dbReference type="PANTHER" id="PTHR30629:SF2">
    <property type="entry name" value="PROPHAGE INTEGRASE INTS-RELATED"/>
    <property type="match status" value="1"/>
</dbReference>
<evidence type="ECO:0000256" key="1">
    <source>
        <dbReference type="ARBA" id="ARBA00008857"/>
    </source>
</evidence>
<proteinExistence type="inferred from homology"/>
<dbReference type="InterPro" id="IPR050808">
    <property type="entry name" value="Phage_Integrase"/>
</dbReference>
<evidence type="ECO:0000313" key="5">
    <source>
        <dbReference type="EMBL" id="GEP61800.1"/>
    </source>
</evidence>
<evidence type="ECO:0000313" key="6">
    <source>
        <dbReference type="Proteomes" id="UP000321058"/>
    </source>
</evidence>
<dbReference type="AlphaFoldDB" id="A0A512NS73"/>
<keyword evidence="3" id="KW-0233">DNA recombination</keyword>
<reference evidence="5 6" key="1">
    <citation type="submission" date="2019-07" db="EMBL/GenBank/DDBJ databases">
        <title>Whole genome shotgun sequence of Reyranella soli NBRC 108950.</title>
        <authorList>
            <person name="Hosoyama A."/>
            <person name="Uohara A."/>
            <person name="Ohji S."/>
            <person name="Ichikawa N."/>
        </authorList>
    </citation>
    <scope>NUCLEOTIDE SEQUENCE [LARGE SCALE GENOMIC DNA]</scope>
    <source>
        <strain evidence="5 6">NBRC 108950</strain>
    </source>
</reference>
<dbReference type="CDD" id="cd00801">
    <property type="entry name" value="INT_P4_C"/>
    <property type="match status" value="1"/>
</dbReference>
<protein>
    <recommendedName>
        <fullName evidence="4">Tyr recombinase domain-containing protein</fullName>
    </recommendedName>
</protein>
<dbReference type="EMBL" id="BKAJ01000257">
    <property type="protein sequence ID" value="GEP61800.1"/>
    <property type="molecule type" value="Genomic_DNA"/>
</dbReference>
<feature type="domain" description="Tyr recombinase" evidence="4">
    <location>
        <begin position="35"/>
        <end position="208"/>
    </location>
</feature>
<dbReference type="InterPro" id="IPR013762">
    <property type="entry name" value="Integrase-like_cat_sf"/>
</dbReference>
<dbReference type="GO" id="GO:0015074">
    <property type="term" value="P:DNA integration"/>
    <property type="evidence" value="ECO:0007669"/>
    <property type="project" value="UniProtKB-KW"/>
</dbReference>
<dbReference type="Proteomes" id="UP000321058">
    <property type="component" value="Unassembled WGS sequence"/>
</dbReference>
<dbReference type="SUPFAM" id="SSF56349">
    <property type="entry name" value="DNA breaking-rejoining enzymes"/>
    <property type="match status" value="1"/>
</dbReference>
<name>A0A512NS73_9HYPH</name>
<dbReference type="GO" id="GO:0006310">
    <property type="term" value="P:DNA recombination"/>
    <property type="evidence" value="ECO:0007669"/>
    <property type="project" value="UniProtKB-KW"/>
</dbReference>
<evidence type="ECO:0000259" key="4">
    <source>
        <dbReference type="PROSITE" id="PS51898"/>
    </source>
</evidence>
<dbReference type="GO" id="GO:0003677">
    <property type="term" value="F:DNA binding"/>
    <property type="evidence" value="ECO:0007669"/>
    <property type="project" value="InterPro"/>
</dbReference>
<dbReference type="InterPro" id="IPR002104">
    <property type="entry name" value="Integrase_catalytic"/>
</dbReference>
<dbReference type="PROSITE" id="PS51898">
    <property type="entry name" value="TYR_RECOMBINASE"/>
    <property type="match status" value="1"/>
</dbReference>
<dbReference type="PANTHER" id="PTHR30629">
    <property type="entry name" value="PROPHAGE INTEGRASE"/>
    <property type="match status" value="1"/>
</dbReference>
<comment type="similarity">
    <text evidence="1">Belongs to the 'phage' integrase family.</text>
</comment>
<dbReference type="Gene3D" id="1.10.443.10">
    <property type="entry name" value="Intergrase catalytic core"/>
    <property type="match status" value="1"/>
</dbReference>
<comment type="caution">
    <text evidence="5">The sequence shown here is derived from an EMBL/GenBank/DDBJ whole genome shotgun (WGS) entry which is preliminary data.</text>
</comment>
<dbReference type="Pfam" id="PF00589">
    <property type="entry name" value="Phage_integrase"/>
    <property type="match status" value="1"/>
</dbReference>
<dbReference type="InterPro" id="IPR011010">
    <property type="entry name" value="DNA_brk_join_enz"/>
</dbReference>
<organism evidence="5 6">
    <name type="scientific">Reyranella soli</name>
    <dbReference type="NCBI Taxonomy" id="1230389"/>
    <lineage>
        <taxon>Bacteria</taxon>
        <taxon>Pseudomonadati</taxon>
        <taxon>Pseudomonadota</taxon>
        <taxon>Alphaproteobacteria</taxon>
        <taxon>Hyphomicrobiales</taxon>
        <taxon>Reyranellaceae</taxon>
        <taxon>Reyranella</taxon>
    </lineage>
</organism>
<evidence type="ECO:0000256" key="3">
    <source>
        <dbReference type="ARBA" id="ARBA00023172"/>
    </source>
</evidence>
<gene>
    <name evidence="5" type="ORF">RSO01_89660</name>
</gene>
<keyword evidence="2" id="KW-0229">DNA integration</keyword>
<dbReference type="RefSeq" id="WP_246159238.1">
    <property type="nucleotide sequence ID" value="NZ_BKAJ01000257.1"/>
</dbReference>